<evidence type="ECO:0000256" key="2">
    <source>
        <dbReference type="PROSITE-ProRule" id="PRU00663"/>
    </source>
</evidence>
<evidence type="ECO:0000313" key="5">
    <source>
        <dbReference type="EMBL" id="MBA0620616.1"/>
    </source>
</evidence>
<feature type="compositionally biased region" description="Polar residues" evidence="3">
    <location>
        <begin position="18"/>
        <end position="28"/>
    </location>
</feature>
<accession>A0A7J8S4U9</accession>
<dbReference type="GO" id="GO:0005085">
    <property type="term" value="F:guanyl-nucleotide exchange factor activity"/>
    <property type="evidence" value="ECO:0007669"/>
    <property type="project" value="UniProtKB-UniRule"/>
</dbReference>
<comment type="caution">
    <text evidence="5">The sequence shown here is derived from an EMBL/GenBank/DDBJ whole genome shotgun (WGS) entry which is preliminary data.</text>
</comment>
<organism evidence="5 6">
    <name type="scientific">Gossypium davidsonii</name>
    <name type="common">Davidson's cotton</name>
    <name type="synonym">Gossypium klotzschianum subsp. davidsonii</name>
    <dbReference type="NCBI Taxonomy" id="34287"/>
    <lineage>
        <taxon>Eukaryota</taxon>
        <taxon>Viridiplantae</taxon>
        <taxon>Streptophyta</taxon>
        <taxon>Embryophyta</taxon>
        <taxon>Tracheophyta</taxon>
        <taxon>Spermatophyta</taxon>
        <taxon>Magnoliopsida</taxon>
        <taxon>eudicotyledons</taxon>
        <taxon>Gunneridae</taxon>
        <taxon>Pentapetalae</taxon>
        <taxon>rosids</taxon>
        <taxon>malvids</taxon>
        <taxon>Malvales</taxon>
        <taxon>Malvaceae</taxon>
        <taxon>Malvoideae</taxon>
        <taxon>Gossypium</taxon>
    </lineage>
</organism>
<dbReference type="Pfam" id="PF03759">
    <property type="entry name" value="PRONE"/>
    <property type="match status" value="1"/>
</dbReference>
<gene>
    <name evidence="5" type="ORF">Godav_006315</name>
</gene>
<feature type="non-terminal residue" evidence="5">
    <location>
        <position position="1"/>
    </location>
</feature>
<dbReference type="InterPro" id="IPR038937">
    <property type="entry name" value="RopGEF"/>
</dbReference>
<evidence type="ECO:0000256" key="3">
    <source>
        <dbReference type="SAM" id="MobiDB-lite"/>
    </source>
</evidence>
<reference evidence="5 6" key="1">
    <citation type="journal article" date="2019" name="Genome Biol. Evol.">
        <title>Insights into the evolution of the New World diploid cottons (Gossypium, subgenus Houzingenia) based on genome sequencing.</title>
        <authorList>
            <person name="Grover C.E."/>
            <person name="Arick M.A. 2nd"/>
            <person name="Thrash A."/>
            <person name="Conover J.L."/>
            <person name="Sanders W.S."/>
            <person name="Peterson D.G."/>
            <person name="Frelichowski J.E."/>
            <person name="Scheffler J.A."/>
            <person name="Scheffler B.E."/>
            <person name="Wendel J.F."/>
        </authorList>
    </citation>
    <scope>NUCLEOTIDE SEQUENCE [LARGE SCALE GENOMIC DNA]</scope>
    <source>
        <strain evidence="5">27</strain>
        <tissue evidence="5">Leaf</tissue>
    </source>
</reference>
<keyword evidence="6" id="KW-1185">Reference proteome</keyword>
<dbReference type="Gene3D" id="1.20.58.2010">
    <property type="entry name" value="PRONE domain, subdomain 1"/>
    <property type="match status" value="1"/>
</dbReference>
<protein>
    <recommendedName>
        <fullName evidence="4">PRONE domain-containing protein</fullName>
    </recommendedName>
</protein>
<keyword evidence="1 2" id="KW-0344">Guanine-nucleotide releasing factor</keyword>
<feature type="region of interest" description="Disordered" evidence="3">
    <location>
        <begin position="1"/>
        <end position="28"/>
    </location>
</feature>
<dbReference type="Proteomes" id="UP000593561">
    <property type="component" value="Unassembled WGS sequence"/>
</dbReference>
<dbReference type="PANTHER" id="PTHR33101">
    <property type="entry name" value="ROP GUANINE NUCLEOTIDE EXCHANGE FACTOR 1"/>
    <property type="match status" value="1"/>
</dbReference>
<sequence>MENSSNSDENYDVGYQPSPCSTDPNDQSTMSGDSFVYCRTYSSTSVFSEPVDDHHSCCSEASPSCSSHWSTRRSGGVVPQKQALLTRLVTKQCKNSNAGDHQKLDDLESLDLATVFGQNLRLEPLNPEKKALWKREMDCLLSVCDYIVEFTPKSHNLRNGAAVEIMESRQRSDIYINLPALRKLDAMLIVRYKLYVRQKSVK</sequence>
<dbReference type="EMBL" id="JABFAC010000008">
    <property type="protein sequence ID" value="MBA0620616.1"/>
    <property type="molecule type" value="Genomic_DNA"/>
</dbReference>
<dbReference type="AlphaFoldDB" id="A0A7J8S4U9"/>
<dbReference type="PANTHER" id="PTHR33101:SF47">
    <property type="entry name" value="ROP GUANINE NUCLEOTIDE EXCHANGE FACTOR 2-RELATED"/>
    <property type="match status" value="1"/>
</dbReference>
<evidence type="ECO:0000313" key="6">
    <source>
        <dbReference type="Proteomes" id="UP000593561"/>
    </source>
</evidence>
<feature type="domain" description="PRONE" evidence="4">
    <location>
        <begin position="1"/>
        <end position="202"/>
    </location>
</feature>
<dbReference type="PROSITE" id="PS51334">
    <property type="entry name" value="PRONE"/>
    <property type="match status" value="1"/>
</dbReference>
<evidence type="ECO:0000259" key="4">
    <source>
        <dbReference type="PROSITE" id="PS51334"/>
    </source>
</evidence>
<name>A0A7J8S4U9_GOSDV</name>
<proteinExistence type="predicted"/>
<evidence type="ECO:0000256" key="1">
    <source>
        <dbReference type="ARBA" id="ARBA00022658"/>
    </source>
</evidence>
<dbReference type="InterPro" id="IPR005512">
    <property type="entry name" value="PRONE_dom"/>
</dbReference>